<evidence type="ECO:0000256" key="8">
    <source>
        <dbReference type="SAM" id="MobiDB-lite"/>
    </source>
</evidence>
<dbReference type="InterPro" id="IPR012337">
    <property type="entry name" value="RNaseH-like_sf"/>
</dbReference>
<dbReference type="GO" id="GO:0042575">
    <property type="term" value="C:DNA polymerase complex"/>
    <property type="evidence" value="ECO:0007669"/>
    <property type="project" value="UniProtKB-ARBA"/>
</dbReference>
<evidence type="ECO:0000256" key="7">
    <source>
        <dbReference type="ARBA" id="ARBA00023268"/>
    </source>
</evidence>
<dbReference type="Pfam" id="PF17921">
    <property type="entry name" value="Integrase_H2C2"/>
    <property type="match status" value="1"/>
</dbReference>
<keyword evidence="7" id="KW-0511">Multifunctional enzyme</keyword>
<feature type="transmembrane region" description="Helical" evidence="9">
    <location>
        <begin position="45"/>
        <end position="69"/>
    </location>
</feature>
<dbReference type="EC" id="2.7.7.49" evidence="1"/>
<evidence type="ECO:0000313" key="13">
    <source>
        <dbReference type="Proteomes" id="UP000024635"/>
    </source>
</evidence>
<dbReference type="Pfam" id="PF00665">
    <property type="entry name" value="rve"/>
    <property type="match status" value="1"/>
</dbReference>
<feature type="transmembrane region" description="Helical" evidence="9">
    <location>
        <begin position="337"/>
        <end position="360"/>
    </location>
</feature>
<dbReference type="InterPro" id="IPR036397">
    <property type="entry name" value="RNaseH_sf"/>
</dbReference>
<dbReference type="SMART" id="SM00382">
    <property type="entry name" value="AAA"/>
    <property type="match status" value="1"/>
</dbReference>
<dbReference type="Gene3D" id="3.30.420.10">
    <property type="entry name" value="Ribonuclease H-like superfamily/Ribonuclease H"/>
    <property type="match status" value="1"/>
</dbReference>
<dbReference type="InterPro" id="IPR003593">
    <property type="entry name" value="AAA+_ATPase"/>
</dbReference>
<keyword evidence="13" id="KW-1185">Reference proteome</keyword>
<dbReference type="GO" id="GO:0003964">
    <property type="term" value="F:RNA-directed DNA polymerase activity"/>
    <property type="evidence" value="ECO:0007669"/>
    <property type="project" value="UniProtKB-KW"/>
</dbReference>
<proteinExistence type="predicted"/>
<dbReference type="CDD" id="cd09274">
    <property type="entry name" value="RNase_HI_RT_Ty3"/>
    <property type="match status" value="1"/>
</dbReference>
<dbReference type="STRING" id="53326.A0A016TGR3"/>
<evidence type="ECO:0000259" key="10">
    <source>
        <dbReference type="PROSITE" id="PS50893"/>
    </source>
</evidence>
<evidence type="ECO:0000256" key="3">
    <source>
        <dbReference type="ARBA" id="ARBA00022741"/>
    </source>
</evidence>
<dbReference type="Gene3D" id="1.10.340.70">
    <property type="match status" value="1"/>
</dbReference>
<dbReference type="PROSITE" id="PS50893">
    <property type="entry name" value="ABC_TRANSPORTER_2"/>
    <property type="match status" value="1"/>
</dbReference>
<feature type="transmembrane region" description="Helical" evidence="9">
    <location>
        <begin position="433"/>
        <end position="457"/>
    </location>
</feature>
<evidence type="ECO:0000256" key="2">
    <source>
        <dbReference type="ARBA" id="ARBA00022722"/>
    </source>
</evidence>
<keyword evidence="9" id="KW-0472">Membrane</keyword>
<evidence type="ECO:0000256" key="4">
    <source>
        <dbReference type="ARBA" id="ARBA00022759"/>
    </source>
</evidence>
<dbReference type="InterPro" id="IPR027417">
    <property type="entry name" value="P-loop_NTPase"/>
</dbReference>
<feature type="region of interest" description="Disordered" evidence="8">
    <location>
        <begin position="1"/>
        <end position="29"/>
    </location>
</feature>
<gene>
    <name evidence="12" type="primary">Acey_s0104.g3636</name>
    <name evidence="12" type="ORF">Y032_0104g3636</name>
</gene>
<dbReference type="InterPro" id="IPR017871">
    <property type="entry name" value="ABC_transporter-like_CS"/>
</dbReference>
<dbReference type="GO" id="GO:0015074">
    <property type="term" value="P:DNA integration"/>
    <property type="evidence" value="ECO:0007669"/>
    <property type="project" value="InterPro"/>
</dbReference>
<dbReference type="PANTHER" id="PTHR37984">
    <property type="entry name" value="PROTEIN CBG26694"/>
    <property type="match status" value="1"/>
</dbReference>
<dbReference type="FunFam" id="3.30.420.10:FF:000131">
    <property type="entry name" value="Protein CBG26278"/>
    <property type="match status" value="1"/>
</dbReference>
<dbReference type="InterPro" id="IPR041577">
    <property type="entry name" value="RT_RNaseH_2"/>
</dbReference>
<name>A0A016TGR3_9BILA</name>
<evidence type="ECO:0000256" key="6">
    <source>
        <dbReference type="ARBA" id="ARBA00022918"/>
    </source>
</evidence>
<dbReference type="EMBL" id="JARK01001440">
    <property type="protein sequence ID" value="EYC01850.1"/>
    <property type="molecule type" value="Genomic_DNA"/>
</dbReference>
<dbReference type="PROSITE" id="PS50994">
    <property type="entry name" value="INTEGRASE"/>
    <property type="match status" value="1"/>
</dbReference>
<dbReference type="FunFam" id="3.30.70.270:FF:000020">
    <property type="entry name" value="Transposon Tf2-6 polyprotein-like Protein"/>
    <property type="match status" value="1"/>
</dbReference>
<organism evidence="12 13">
    <name type="scientific">Ancylostoma ceylanicum</name>
    <dbReference type="NCBI Taxonomy" id="53326"/>
    <lineage>
        <taxon>Eukaryota</taxon>
        <taxon>Metazoa</taxon>
        <taxon>Ecdysozoa</taxon>
        <taxon>Nematoda</taxon>
        <taxon>Chromadorea</taxon>
        <taxon>Rhabditida</taxon>
        <taxon>Rhabditina</taxon>
        <taxon>Rhabditomorpha</taxon>
        <taxon>Strongyloidea</taxon>
        <taxon>Ancylostomatidae</taxon>
        <taxon>Ancylostomatinae</taxon>
        <taxon>Ancylostoma</taxon>
    </lineage>
</organism>
<dbReference type="GO" id="GO:0016887">
    <property type="term" value="F:ATP hydrolysis activity"/>
    <property type="evidence" value="ECO:0007669"/>
    <property type="project" value="InterPro"/>
</dbReference>
<dbReference type="GO" id="GO:0004519">
    <property type="term" value="F:endonuclease activity"/>
    <property type="evidence" value="ECO:0007669"/>
    <property type="project" value="UniProtKB-KW"/>
</dbReference>
<sequence length="1549" mass="175666">MVDELRGGTTPLRNKGHRSLLRRCSDGRKPKRGMRKDFLLARRRYLWTSCQILVPILLGIPLMLHCYVWKKASAFNSSQTLTIGPAETIGATVSTCADLPALYINNAREPADVEEMLKPVLPKREIFNNTEELYAELEKRARQNEKAAKSTIQHNSEPLSVVGLEFKSLTNSSLSYVVHAPASSLQDLMDLKALVTSETESVELRDTTTILGLVDLKVQYCVITSFINPIQQPIVGMKPLESFFNIRPVSVSRSGRKFERAIDFCTRAFFVISIIVLFVTYNIAYDARMKDFLLVMSVLRVPLLLASIVANYVQAFVSLLVIFIIPLSLDGETPLGVVFIALQLFALNAVVIGVFCGTLIGSVMGSIRLAMILWLVLLFFGVLSPAVNDKYWLVIINHINPVAAFKNVFESFAYFDLRGTAVAMNTLFAYNDVVSPGLSIIALAVDVIWLTAITIAVDHIEWSLIGSTIASMLRRKQLEQLKSQSERHSWHQDEEVRKEKPDIDAEDVAKVWETNGELAVYRFEIRAYPGEVSVLLGHNGAGKTTVYKMMCGIVRPTRGHIKILNKDVFLKKSFCRSKIGYCPQENLLYDRMTVMEHLWFFYLLKRPKARKSRKKWRTEAEVLIQSLDMDSFRDKLVCQLSQGEKRKLSVALAFVGGSRVVLLDEPTNGMDHAAKACLHELVNQQKDLRTIMLTTQYMEDAEAMGQQLYVMYMGRTVCSGDVHFVKSSFGTEYMLSVTPNDENFEETVKRLEEGINTMVPGSKMRAKEGDQIRIELPRLQERLFPEMFAKLEEEKQMKFVKDFRLTYGVLEETFQKISEYGFKVRIEKCSFAKPEIRYLGFIVDRNGRRPNPEKIEAIKGMVEPKNVGQLRAFLGMITYYAAFMPTMKDLRGPLDALLKKDVKWEWTSKQLTAFEKLKKALSSELNLAHCDPRQKIVVAADACDYGIGCVISHRYADGSEKPIAHASRSLTAAEKNYSQIEKEALGIVFAVKKFHKYVFGRKFLLLTDHKPLLAIFGDKKGVPVYSANRLMRWATILLGYDFDIEYVNTTKFGQADGLSRLMRKHQVEDEDIVIASVENDVGLLLKECIRRLPVTVTDVESHTKNDPVLRKVILCVNTGKWPKENQKLAHFQNRRETLSVVGGCLMSGERVVIPPELRSKVLKELHVGHPGIVRMKKLARSYVYWPNIDSDCEDMVRRCANCQEAAKNPTKVPLKTWPSPTRVWQRVHVDFAGPLQGIYYLVVVDAFSKWPEMIEMSNISAGKTVKALKSLFARYGLPQTIVSDNGTQFTSEDFKRMCDEGGIVHIKTAPYHPQSNGQAERFVDTLKRGIKKLKGEERPSEETLNMVLQAYRTTPNPSLNEKTPAEVFLGRKLRTRLSLLVPQQESDEDPLAKARRERMEQQFDRKHGVVKRNFEVGDKVYARQWKAPHFHWVKGVVKKRVGSVNYEVEIAGRTVRKHANQLRFRDGEGHKGGSDTLKVLLEVLAAEDAYKRQENDDEPNPDRAIPNARLPAVSDPTSTVPPIQGPPPPTLRRSIRIRRPVQRFDPSPA</sequence>
<accession>A0A016TGR3</accession>
<dbReference type="Proteomes" id="UP000024635">
    <property type="component" value="Unassembled WGS sequence"/>
</dbReference>
<dbReference type="InterPro" id="IPR003439">
    <property type="entry name" value="ABC_transporter-like_ATP-bd"/>
</dbReference>
<dbReference type="PANTHER" id="PTHR37984:SF5">
    <property type="entry name" value="PROTEIN NYNRIN-LIKE"/>
    <property type="match status" value="1"/>
</dbReference>
<keyword evidence="5" id="KW-0067">ATP-binding</keyword>
<reference evidence="13" key="1">
    <citation type="journal article" date="2015" name="Nat. Genet.">
        <title>The genome and transcriptome of the zoonotic hookworm Ancylostoma ceylanicum identify infection-specific gene families.</title>
        <authorList>
            <person name="Schwarz E.M."/>
            <person name="Hu Y."/>
            <person name="Antoshechkin I."/>
            <person name="Miller M.M."/>
            <person name="Sternberg P.W."/>
            <person name="Aroian R.V."/>
        </authorList>
    </citation>
    <scope>NUCLEOTIDE SEQUENCE</scope>
    <source>
        <strain evidence="13">HY135</strain>
    </source>
</reference>
<keyword evidence="9" id="KW-0812">Transmembrane</keyword>
<dbReference type="GO" id="GO:0003676">
    <property type="term" value="F:nucleic acid binding"/>
    <property type="evidence" value="ECO:0007669"/>
    <property type="project" value="InterPro"/>
</dbReference>
<feature type="domain" description="Integrase catalytic" evidence="11">
    <location>
        <begin position="1216"/>
        <end position="1372"/>
    </location>
</feature>
<dbReference type="Gene3D" id="3.40.50.300">
    <property type="entry name" value="P-loop containing nucleotide triphosphate hydrolases"/>
    <property type="match status" value="1"/>
</dbReference>
<dbReference type="InterPro" id="IPR050951">
    <property type="entry name" value="Retrovirus_Pol_polyprotein"/>
</dbReference>
<feature type="domain" description="ABC transporter" evidence="10">
    <location>
        <begin position="503"/>
        <end position="738"/>
    </location>
</feature>
<comment type="caution">
    <text evidence="12">The sequence shown here is derived from an EMBL/GenBank/DDBJ whole genome shotgun (WGS) entry which is preliminary data.</text>
</comment>
<keyword evidence="6" id="KW-0695">RNA-directed DNA polymerase</keyword>
<evidence type="ECO:0000256" key="1">
    <source>
        <dbReference type="ARBA" id="ARBA00012493"/>
    </source>
</evidence>
<keyword evidence="6" id="KW-0548">Nucleotidyltransferase</keyword>
<feature type="region of interest" description="Disordered" evidence="8">
    <location>
        <begin position="1491"/>
        <end position="1549"/>
    </location>
</feature>
<dbReference type="SUPFAM" id="SSF52540">
    <property type="entry name" value="P-loop containing nucleoside triphosphate hydrolases"/>
    <property type="match status" value="1"/>
</dbReference>
<keyword evidence="2" id="KW-0540">Nuclease</keyword>
<dbReference type="SUPFAM" id="SSF53098">
    <property type="entry name" value="Ribonuclease H-like"/>
    <property type="match status" value="1"/>
</dbReference>
<dbReference type="GO" id="GO:0005524">
    <property type="term" value="F:ATP binding"/>
    <property type="evidence" value="ECO:0007669"/>
    <property type="project" value="UniProtKB-KW"/>
</dbReference>
<dbReference type="InterPro" id="IPR001584">
    <property type="entry name" value="Integrase_cat-core"/>
</dbReference>
<dbReference type="InterPro" id="IPR041588">
    <property type="entry name" value="Integrase_H2C2"/>
</dbReference>
<evidence type="ECO:0000256" key="9">
    <source>
        <dbReference type="SAM" id="Phobius"/>
    </source>
</evidence>
<keyword evidence="9" id="KW-1133">Transmembrane helix</keyword>
<keyword evidence="4" id="KW-0255">Endonuclease</keyword>
<feature type="transmembrane region" description="Helical" evidence="9">
    <location>
        <begin position="366"/>
        <end position="387"/>
    </location>
</feature>
<dbReference type="PROSITE" id="PS00211">
    <property type="entry name" value="ABC_TRANSPORTER_1"/>
    <property type="match status" value="1"/>
</dbReference>
<dbReference type="SUPFAM" id="SSF56672">
    <property type="entry name" value="DNA/RNA polymerases"/>
    <property type="match status" value="1"/>
</dbReference>
<dbReference type="CDD" id="cd03263">
    <property type="entry name" value="ABC_subfamily_A"/>
    <property type="match status" value="1"/>
</dbReference>
<keyword evidence="3" id="KW-0547">Nucleotide-binding</keyword>
<evidence type="ECO:0000256" key="5">
    <source>
        <dbReference type="ARBA" id="ARBA00022840"/>
    </source>
</evidence>
<dbReference type="InterPro" id="IPR043128">
    <property type="entry name" value="Rev_trsase/Diguanyl_cyclase"/>
</dbReference>
<evidence type="ECO:0000313" key="12">
    <source>
        <dbReference type="EMBL" id="EYC01850.1"/>
    </source>
</evidence>
<feature type="transmembrane region" description="Helical" evidence="9">
    <location>
        <begin position="264"/>
        <end position="284"/>
    </location>
</feature>
<keyword evidence="6" id="KW-0808">Transferase</keyword>
<dbReference type="Pfam" id="PF17919">
    <property type="entry name" value="RT_RNaseH_2"/>
    <property type="match status" value="1"/>
</dbReference>
<feature type="transmembrane region" description="Helical" evidence="9">
    <location>
        <begin position="304"/>
        <end position="325"/>
    </location>
</feature>
<dbReference type="OrthoDB" id="5837365at2759"/>
<dbReference type="Pfam" id="PF00005">
    <property type="entry name" value="ABC_tran"/>
    <property type="match status" value="1"/>
</dbReference>
<keyword evidence="4" id="KW-0378">Hydrolase</keyword>
<evidence type="ECO:0000259" key="11">
    <source>
        <dbReference type="PROSITE" id="PS50994"/>
    </source>
</evidence>
<dbReference type="FunFam" id="3.10.20.370:FF:000001">
    <property type="entry name" value="Retrovirus-related Pol polyprotein from transposon 17.6-like protein"/>
    <property type="match status" value="1"/>
</dbReference>
<dbReference type="Gene3D" id="3.30.70.270">
    <property type="match status" value="2"/>
</dbReference>
<protein>
    <recommendedName>
        <fullName evidence="1">RNA-directed DNA polymerase</fullName>
        <ecNumber evidence="1">2.7.7.49</ecNumber>
    </recommendedName>
</protein>
<dbReference type="FunFam" id="1.10.340.70:FF:000003">
    <property type="entry name" value="Protein CBG25708"/>
    <property type="match status" value="1"/>
</dbReference>
<dbReference type="InterPro" id="IPR043502">
    <property type="entry name" value="DNA/RNA_pol_sf"/>
</dbReference>